<dbReference type="Proteomes" id="UP000324897">
    <property type="component" value="Unassembled WGS sequence"/>
</dbReference>
<dbReference type="Pfam" id="PF12776">
    <property type="entry name" value="Myb_DNA-bind_3"/>
    <property type="match status" value="1"/>
</dbReference>
<accession>A0A5J9W046</accession>
<gene>
    <name evidence="2" type="ORF">EJB05_08491</name>
</gene>
<feature type="domain" description="Myb/SANT-like" evidence="1">
    <location>
        <begin position="44"/>
        <end position="127"/>
    </location>
</feature>
<dbReference type="OrthoDB" id="682780at2759"/>
<organism evidence="2 3">
    <name type="scientific">Eragrostis curvula</name>
    <name type="common">weeping love grass</name>
    <dbReference type="NCBI Taxonomy" id="38414"/>
    <lineage>
        <taxon>Eukaryota</taxon>
        <taxon>Viridiplantae</taxon>
        <taxon>Streptophyta</taxon>
        <taxon>Embryophyta</taxon>
        <taxon>Tracheophyta</taxon>
        <taxon>Spermatophyta</taxon>
        <taxon>Magnoliopsida</taxon>
        <taxon>Liliopsida</taxon>
        <taxon>Poales</taxon>
        <taxon>Poaceae</taxon>
        <taxon>PACMAD clade</taxon>
        <taxon>Chloridoideae</taxon>
        <taxon>Eragrostideae</taxon>
        <taxon>Eragrostidinae</taxon>
        <taxon>Eragrostis</taxon>
    </lineage>
</organism>
<comment type="caution">
    <text evidence="2">The sequence shown here is derived from an EMBL/GenBank/DDBJ whole genome shotgun (WGS) entry which is preliminary data.</text>
</comment>
<dbReference type="Gramene" id="TVU42102">
    <property type="protein sequence ID" value="TVU42102"/>
    <property type="gene ID" value="EJB05_08491"/>
</dbReference>
<sequence length="171" mass="18802">MAEVNMVGGNGPVAAVVDAAAIDAAVVGAAHVPPAAQGARPPMRWTPANSGFVLRRIYEPVGKGSRTDKGFKEVHVNQVAKHLKEFSGDDVTATQVYNHLRKWRQRWGKVCKLKDLSGALWDEDRCSILLEHEHYLGHIKDHPKDAEFLNRPIGCSLICWTTRLKGGATSR</sequence>
<evidence type="ECO:0000313" key="2">
    <source>
        <dbReference type="EMBL" id="TVU42102.1"/>
    </source>
</evidence>
<dbReference type="CDD" id="cd01670">
    <property type="entry name" value="Death"/>
    <property type="match status" value="1"/>
</dbReference>
<evidence type="ECO:0000259" key="1">
    <source>
        <dbReference type="Pfam" id="PF12776"/>
    </source>
</evidence>
<name>A0A5J9W046_9POAL</name>
<dbReference type="AlphaFoldDB" id="A0A5J9W046"/>
<keyword evidence="3" id="KW-1185">Reference proteome</keyword>
<dbReference type="InterPro" id="IPR024752">
    <property type="entry name" value="Myb/SANT-like_dom"/>
</dbReference>
<dbReference type="EMBL" id="RWGY01000005">
    <property type="protein sequence ID" value="TVU42102.1"/>
    <property type="molecule type" value="Genomic_DNA"/>
</dbReference>
<proteinExistence type="predicted"/>
<dbReference type="PANTHER" id="PTHR47127">
    <property type="entry name" value="10A19I.15"/>
    <property type="match status" value="1"/>
</dbReference>
<feature type="non-terminal residue" evidence="2">
    <location>
        <position position="1"/>
    </location>
</feature>
<evidence type="ECO:0000313" key="3">
    <source>
        <dbReference type="Proteomes" id="UP000324897"/>
    </source>
</evidence>
<reference evidence="2 3" key="1">
    <citation type="journal article" date="2019" name="Sci. Rep.">
        <title>A high-quality genome of Eragrostis curvula grass provides insights into Poaceae evolution and supports new strategies to enhance forage quality.</title>
        <authorList>
            <person name="Carballo J."/>
            <person name="Santos B.A.C.M."/>
            <person name="Zappacosta D."/>
            <person name="Garbus I."/>
            <person name="Selva J.P."/>
            <person name="Gallo C.A."/>
            <person name="Diaz A."/>
            <person name="Albertini E."/>
            <person name="Caccamo M."/>
            <person name="Echenique V."/>
        </authorList>
    </citation>
    <scope>NUCLEOTIDE SEQUENCE [LARGE SCALE GENOMIC DNA]</scope>
    <source>
        <strain evidence="3">cv. Victoria</strain>
        <tissue evidence="2">Leaf</tissue>
    </source>
</reference>
<protein>
    <recommendedName>
        <fullName evidence="1">Myb/SANT-like domain-containing protein</fullName>
    </recommendedName>
</protein>